<accession>A0A401W992</accession>
<dbReference type="PANTHER" id="PTHR35400">
    <property type="entry name" value="SLR1083 PROTEIN"/>
    <property type="match status" value="1"/>
</dbReference>
<name>A0A401W992_STREY</name>
<comment type="caution">
    <text evidence="2">The sequence shown here is derived from an EMBL/GenBank/DDBJ whole genome shotgun (WGS) entry which is preliminary data.</text>
</comment>
<reference evidence="2 3" key="1">
    <citation type="submission" date="2018-11" db="EMBL/GenBank/DDBJ databases">
        <title>Whole genome sequence of Streptomyces paromomycinus NBRC 15454(T).</title>
        <authorList>
            <person name="Komaki H."/>
            <person name="Tamura T."/>
        </authorList>
    </citation>
    <scope>NUCLEOTIDE SEQUENCE [LARGE SCALE GENOMIC DNA]</scope>
    <source>
        <strain evidence="2 3">NBRC 15454</strain>
    </source>
</reference>
<dbReference type="InterPro" id="IPR011335">
    <property type="entry name" value="Restrct_endonuc-II-like"/>
</dbReference>
<keyword evidence="3" id="KW-1185">Reference proteome</keyword>
<dbReference type="CDD" id="cd06260">
    <property type="entry name" value="DUF820-like"/>
    <property type="match status" value="1"/>
</dbReference>
<dbReference type="Proteomes" id="UP000286746">
    <property type="component" value="Unassembled WGS sequence"/>
</dbReference>
<dbReference type="EMBL" id="BHZD01000001">
    <property type="protein sequence ID" value="GCD45872.1"/>
    <property type="molecule type" value="Genomic_DNA"/>
</dbReference>
<protein>
    <recommendedName>
        <fullName evidence="1">Putative restriction endonuclease domain-containing protein</fullName>
    </recommendedName>
</protein>
<dbReference type="AlphaFoldDB" id="A0A401W992"/>
<feature type="domain" description="Putative restriction endonuclease" evidence="1">
    <location>
        <begin position="117"/>
        <end position="219"/>
    </location>
</feature>
<organism evidence="2 3">
    <name type="scientific">Streptomyces paromomycinus</name>
    <name type="common">Streptomyces rimosus subsp. paromomycinus</name>
    <dbReference type="NCBI Taxonomy" id="92743"/>
    <lineage>
        <taxon>Bacteria</taxon>
        <taxon>Bacillati</taxon>
        <taxon>Actinomycetota</taxon>
        <taxon>Actinomycetes</taxon>
        <taxon>Kitasatosporales</taxon>
        <taxon>Streptomycetaceae</taxon>
        <taxon>Streptomyces</taxon>
    </lineage>
</organism>
<sequence>MSDVGGRPIADVAGFFRRLDVPEGSRKELLWGEILISPAPDRAHDHIVASVADQIPYECRRRQRAPDVPSAREGSEPQPPISRSLVAFFEGLEVPEGYKAELLRGQIVLSGGAEEVSEPEPDLVVLERGAGPASGRRMPSEAVTMLVEVVSETSVDRDHRVKRNIYAAGGIPAYLIIDPTVAQCVLLTEPTGIGDHADYAVQLTTKFGTPMPLDLLGVQLDTTAFQSLPNAGPARS</sequence>
<evidence type="ECO:0000259" key="1">
    <source>
        <dbReference type="Pfam" id="PF05685"/>
    </source>
</evidence>
<proteinExistence type="predicted"/>
<evidence type="ECO:0000313" key="2">
    <source>
        <dbReference type="EMBL" id="GCD45872.1"/>
    </source>
</evidence>
<gene>
    <name evidence="2" type="ORF">GKJPGBOP_05615</name>
</gene>
<evidence type="ECO:0000313" key="3">
    <source>
        <dbReference type="Proteomes" id="UP000286746"/>
    </source>
</evidence>
<dbReference type="PANTHER" id="PTHR35400:SF3">
    <property type="entry name" value="SLL1072 PROTEIN"/>
    <property type="match status" value="1"/>
</dbReference>
<dbReference type="InterPro" id="IPR008538">
    <property type="entry name" value="Uma2"/>
</dbReference>
<dbReference type="Pfam" id="PF05685">
    <property type="entry name" value="Uma2"/>
    <property type="match status" value="1"/>
</dbReference>
<dbReference type="SUPFAM" id="SSF52980">
    <property type="entry name" value="Restriction endonuclease-like"/>
    <property type="match status" value="1"/>
</dbReference>
<dbReference type="InterPro" id="IPR012296">
    <property type="entry name" value="Nuclease_put_TT1808"/>
</dbReference>
<dbReference type="Gene3D" id="3.90.1570.10">
    <property type="entry name" value="tt1808, chain A"/>
    <property type="match status" value="1"/>
</dbReference>